<sequence length="274" mass="30720">MNEIGLIRDGLETGRFIPYLGPGVLDLVPNCPVPNSPNSLVEKLVSKASVPHKVRKNLTAAAQFIENFKHRKSLAGIMTEAFMPQVEPSPLHYYLARLPLGPALIVDVWYDNAMQRAMSPGGDWGQVHGVSQSEHFGTWVHYYQSGGDLVEASQADNWSKLIYKPLGSISPGNNFLVSDTDFVEVMTEIDIQTPIPDAVKRIRGGKNFVFMGCRFSNQLERTFARQIMKRSALKHWAVLPGELTRNEDRFLREQGIERLDISLGDFVQELVVRA</sequence>
<dbReference type="RefSeq" id="WP_031595774.1">
    <property type="nucleotide sequence ID" value="NZ_JPOQ01000010.1"/>
</dbReference>
<dbReference type="OrthoDB" id="9802053at2"/>
<gene>
    <name evidence="1" type="ORF">FEMY_06410</name>
</gene>
<proteinExistence type="predicted"/>
<accession>A0A149VZW0</accession>
<dbReference type="AlphaFoldDB" id="A0A149VZW0"/>
<evidence type="ECO:0000313" key="1">
    <source>
        <dbReference type="EMBL" id="KXW58765.1"/>
    </source>
</evidence>
<dbReference type="Proteomes" id="UP000075653">
    <property type="component" value="Unassembled WGS sequence"/>
</dbReference>
<reference evidence="1 2" key="1">
    <citation type="submission" date="2016-01" db="EMBL/GenBank/DDBJ databases">
        <title>Genome sequence of the acidophilic iron oxidising Ferrovum strain Z-31.</title>
        <authorList>
            <person name="Poehlein A."/>
            <person name="Ullrich S.R."/>
            <person name="Schloemann M."/>
            <person name="Muehling M."/>
            <person name="Daniel R."/>
        </authorList>
    </citation>
    <scope>NUCLEOTIDE SEQUENCE [LARGE SCALE GENOMIC DNA]</scope>
    <source>
        <strain evidence="1 2">Z-31</strain>
    </source>
</reference>
<dbReference type="PATRIC" id="fig|1789004.3.peg.645"/>
<keyword evidence="2" id="KW-1185">Reference proteome</keyword>
<dbReference type="EMBL" id="LRRD01000010">
    <property type="protein sequence ID" value="KXW58765.1"/>
    <property type="molecule type" value="Genomic_DNA"/>
</dbReference>
<protein>
    <submittedName>
        <fullName evidence="1">Uncharacterized protein</fullName>
    </submittedName>
</protein>
<evidence type="ECO:0000313" key="2">
    <source>
        <dbReference type="Proteomes" id="UP000075653"/>
    </source>
</evidence>
<dbReference type="STRING" id="1789004.FEMY_06410"/>
<organism evidence="1 2">
    <name type="scientific">Ferrovum myxofaciens</name>
    <dbReference type="NCBI Taxonomy" id="416213"/>
    <lineage>
        <taxon>Bacteria</taxon>
        <taxon>Pseudomonadati</taxon>
        <taxon>Pseudomonadota</taxon>
        <taxon>Betaproteobacteria</taxon>
        <taxon>Ferrovales</taxon>
        <taxon>Ferrovaceae</taxon>
        <taxon>Ferrovum</taxon>
    </lineage>
</organism>
<name>A0A149VZW0_9PROT</name>
<dbReference type="Pfam" id="PF13289">
    <property type="entry name" value="SIR2_2"/>
    <property type="match status" value="1"/>
</dbReference>
<comment type="caution">
    <text evidence="1">The sequence shown here is derived from an EMBL/GenBank/DDBJ whole genome shotgun (WGS) entry which is preliminary data.</text>
</comment>